<dbReference type="VEuPathDB" id="FungiDB:MUCCIDRAFT_107636"/>
<dbReference type="Proteomes" id="UP000077051">
    <property type="component" value="Unassembled WGS sequence"/>
</dbReference>
<proteinExistence type="predicted"/>
<evidence type="ECO:0000256" key="1">
    <source>
        <dbReference type="SAM" id="MobiDB-lite"/>
    </source>
</evidence>
<feature type="region of interest" description="Disordered" evidence="1">
    <location>
        <begin position="271"/>
        <end position="292"/>
    </location>
</feature>
<sequence length="310" mass="35056">MTIEADAFPMGYFYIISKMNGLALDIDLSEGPAKAGTKLVTATKKEDKLERDSQLWIHQNGFLTNKSVGLVMDIGKSKKFIDIFTGHDHLYVDTMKHEESANDQRFGYSSEHGHIYTLSDPNDVVDIRKKNAEVGATIMIYKKAEVVEEGINQLWDLQLADPPKQIDSSDDEDDDNKSARLSAWFGSWWGWGDDDKNDLLREKELEKAHKKVYEKKKSNLTYEVIAGAVAAEAVKQIIAKQEQEGQTVYFKGAKQAVAAYAAKEMVQMLMERGTDDDDANDDEETKEKKQTMLQKMAEKAAVNYYESKCK</sequence>
<evidence type="ECO:0000313" key="3">
    <source>
        <dbReference type="Proteomes" id="UP000077051"/>
    </source>
</evidence>
<dbReference type="EMBL" id="AMYB01000002">
    <property type="protein sequence ID" value="OAD07037.1"/>
    <property type="molecule type" value="Genomic_DNA"/>
</dbReference>
<gene>
    <name evidence="2" type="ORF">MUCCIDRAFT_107636</name>
</gene>
<dbReference type="AlphaFoldDB" id="A0A162ZPJ6"/>
<feature type="compositionally biased region" description="Acidic residues" evidence="1">
    <location>
        <begin position="274"/>
        <end position="284"/>
    </location>
</feature>
<organism evidence="2 3">
    <name type="scientific">Mucor lusitanicus CBS 277.49</name>
    <dbReference type="NCBI Taxonomy" id="747725"/>
    <lineage>
        <taxon>Eukaryota</taxon>
        <taxon>Fungi</taxon>
        <taxon>Fungi incertae sedis</taxon>
        <taxon>Mucoromycota</taxon>
        <taxon>Mucoromycotina</taxon>
        <taxon>Mucoromycetes</taxon>
        <taxon>Mucorales</taxon>
        <taxon>Mucorineae</taxon>
        <taxon>Mucoraceae</taxon>
        <taxon>Mucor</taxon>
    </lineage>
</organism>
<protein>
    <submittedName>
        <fullName evidence="2">Carbohydrate-binding module family 13 protein</fullName>
    </submittedName>
</protein>
<dbReference type="Pfam" id="PF12585">
    <property type="entry name" value="DUF3759"/>
    <property type="match status" value="1"/>
</dbReference>
<comment type="caution">
    <text evidence="2">The sequence shown here is derived from an EMBL/GenBank/DDBJ whole genome shotgun (WGS) entry which is preliminary data.</text>
</comment>
<dbReference type="InterPro" id="IPR022234">
    <property type="entry name" value="DUF3759"/>
</dbReference>
<dbReference type="STRING" id="747725.A0A162ZPJ6"/>
<dbReference type="SUPFAM" id="SSF50370">
    <property type="entry name" value="Ricin B-like lectins"/>
    <property type="match status" value="1"/>
</dbReference>
<keyword evidence="3" id="KW-1185">Reference proteome</keyword>
<dbReference type="Gene3D" id="2.80.10.50">
    <property type="match status" value="1"/>
</dbReference>
<dbReference type="InterPro" id="IPR035992">
    <property type="entry name" value="Ricin_B-like_lectins"/>
</dbReference>
<accession>A0A162ZPJ6</accession>
<reference evidence="2 3" key="1">
    <citation type="submission" date="2015-06" db="EMBL/GenBank/DDBJ databases">
        <title>Expansion of signal transduction pathways in fungi by whole-genome duplication.</title>
        <authorList>
            <consortium name="DOE Joint Genome Institute"/>
            <person name="Corrochano L.M."/>
            <person name="Kuo A."/>
            <person name="Marcet-Houben M."/>
            <person name="Polaino S."/>
            <person name="Salamov A."/>
            <person name="Villalobos J.M."/>
            <person name="Alvarez M.I."/>
            <person name="Avalos J."/>
            <person name="Benito E.P."/>
            <person name="Benoit I."/>
            <person name="Burger G."/>
            <person name="Camino L.P."/>
            <person name="Canovas D."/>
            <person name="Cerda-Olmedo E."/>
            <person name="Cheng J.-F."/>
            <person name="Dominguez A."/>
            <person name="Elias M."/>
            <person name="Eslava A.P."/>
            <person name="Glaser F."/>
            <person name="Grimwood J."/>
            <person name="Gutierrez G."/>
            <person name="Heitman J."/>
            <person name="Henrissat B."/>
            <person name="Iturriaga E.A."/>
            <person name="Lang B.F."/>
            <person name="Lavin J.L."/>
            <person name="Lee S."/>
            <person name="Li W."/>
            <person name="Lindquist E."/>
            <person name="Lopez-Garcia S."/>
            <person name="Luque E.M."/>
            <person name="Marcos A.T."/>
            <person name="Martin J."/>
            <person name="Mccluskey K."/>
            <person name="Medina H.R."/>
            <person name="Miralles-Duran A."/>
            <person name="Miyazaki A."/>
            <person name="Munoz-Torres E."/>
            <person name="Oguiza J.A."/>
            <person name="Ohm R."/>
            <person name="Olmedo M."/>
            <person name="Orejas M."/>
            <person name="Ortiz-Castellanos L."/>
            <person name="Pisabarro A.G."/>
            <person name="Rodriguez-Romero J."/>
            <person name="Ruiz-Herrera J."/>
            <person name="Ruiz-Vazquez R."/>
            <person name="Sanz C."/>
            <person name="Schackwitz W."/>
            <person name="Schmutz J."/>
            <person name="Shahriari M."/>
            <person name="Shelest E."/>
            <person name="Silva-Franco F."/>
            <person name="Soanes D."/>
            <person name="Syed K."/>
            <person name="Tagua V.G."/>
            <person name="Talbot N.J."/>
            <person name="Thon M."/>
            <person name="De Vries R.P."/>
            <person name="Wiebenga A."/>
            <person name="Yadav J.S."/>
            <person name="Braun E.L."/>
            <person name="Baker S."/>
            <person name="Garre V."/>
            <person name="Horwitz B."/>
            <person name="Torres-Martinez S."/>
            <person name="Idnurm A."/>
            <person name="Herrera-Estrella A."/>
            <person name="Gabaldon T."/>
            <person name="Grigoriev I.V."/>
        </authorList>
    </citation>
    <scope>NUCLEOTIDE SEQUENCE [LARGE SCALE GENOMIC DNA]</scope>
    <source>
        <strain evidence="2 3">CBS 277.49</strain>
    </source>
</reference>
<name>A0A162ZPJ6_MUCCL</name>
<evidence type="ECO:0000313" key="2">
    <source>
        <dbReference type="EMBL" id="OAD07037.1"/>
    </source>
</evidence>
<dbReference type="OrthoDB" id="9895617at2759"/>